<dbReference type="Gene3D" id="3.40.630.30">
    <property type="match status" value="1"/>
</dbReference>
<protein>
    <recommendedName>
        <fullName evidence="1">N-acetyltransferase domain-containing protein</fullName>
    </recommendedName>
</protein>
<evidence type="ECO:0000313" key="3">
    <source>
        <dbReference type="Proteomes" id="UP000606115"/>
    </source>
</evidence>
<accession>A0ABQ2DTG2</accession>
<dbReference type="Proteomes" id="UP000606115">
    <property type="component" value="Unassembled WGS sequence"/>
</dbReference>
<dbReference type="PANTHER" id="PTHR39173">
    <property type="entry name" value="ACETYLTRANSFERASE"/>
    <property type="match status" value="1"/>
</dbReference>
<organism evidence="2 3">
    <name type="scientific">Glutamicibacter ardleyensis</name>
    <dbReference type="NCBI Taxonomy" id="225894"/>
    <lineage>
        <taxon>Bacteria</taxon>
        <taxon>Bacillati</taxon>
        <taxon>Actinomycetota</taxon>
        <taxon>Actinomycetes</taxon>
        <taxon>Micrococcales</taxon>
        <taxon>Micrococcaceae</taxon>
        <taxon>Glutamicibacter</taxon>
    </lineage>
</organism>
<dbReference type="SUPFAM" id="SSF55729">
    <property type="entry name" value="Acyl-CoA N-acyltransferases (Nat)"/>
    <property type="match status" value="1"/>
</dbReference>
<dbReference type="InterPro" id="IPR016181">
    <property type="entry name" value="Acyl_CoA_acyltransferase"/>
</dbReference>
<dbReference type="Pfam" id="PF00583">
    <property type="entry name" value="Acetyltransf_1"/>
    <property type="match status" value="1"/>
</dbReference>
<dbReference type="CDD" id="cd04301">
    <property type="entry name" value="NAT_SF"/>
    <property type="match status" value="1"/>
</dbReference>
<evidence type="ECO:0000313" key="2">
    <source>
        <dbReference type="EMBL" id="GGJ70184.1"/>
    </source>
</evidence>
<dbReference type="InterPro" id="IPR000182">
    <property type="entry name" value="GNAT_dom"/>
</dbReference>
<dbReference type="RefSeq" id="WP_188686969.1">
    <property type="nucleotide sequence ID" value="NZ_BMKX01000009.1"/>
</dbReference>
<feature type="domain" description="N-acetyltransferase" evidence="1">
    <location>
        <begin position="7"/>
        <end position="175"/>
    </location>
</feature>
<proteinExistence type="predicted"/>
<sequence>MESTKKLLIRELSQADEQQAIAAHHALLDDDFDFLPTWSARQSWSGYVQRMSEGRSGEFIPEGWVRSGLFVGVHEGKLVGRISVRYELNDFLSEVGGHLGYGVVPEFRGQGFATQLCEFALTELRFHGVRSALVTCDEQNVASQATIIACGGQADENRPTVHETGGNTKLRYWISTARY</sequence>
<comment type="caution">
    <text evidence="2">The sequence shown here is derived from an EMBL/GenBank/DDBJ whole genome shotgun (WGS) entry which is preliminary data.</text>
</comment>
<reference evidence="3" key="1">
    <citation type="journal article" date="2019" name="Int. J. Syst. Evol. Microbiol.">
        <title>The Global Catalogue of Microorganisms (GCM) 10K type strain sequencing project: providing services to taxonomists for standard genome sequencing and annotation.</title>
        <authorList>
            <consortium name="The Broad Institute Genomics Platform"/>
            <consortium name="The Broad Institute Genome Sequencing Center for Infectious Disease"/>
            <person name="Wu L."/>
            <person name="Ma J."/>
        </authorList>
    </citation>
    <scope>NUCLEOTIDE SEQUENCE [LARGE SCALE GENOMIC DNA]</scope>
    <source>
        <strain evidence="3">CGMCC 1.3685</strain>
    </source>
</reference>
<dbReference type="EMBL" id="BMKX01000009">
    <property type="protein sequence ID" value="GGJ70184.1"/>
    <property type="molecule type" value="Genomic_DNA"/>
</dbReference>
<evidence type="ECO:0000259" key="1">
    <source>
        <dbReference type="PROSITE" id="PS51186"/>
    </source>
</evidence>
<name>A0ABQ2DTG2_9MICC</name>
<dbReference type="GeneID" id="303305463"/>
<keyword evidence="3" id="KW-1185">Reference proteome</keyword>
<dbReference type="PROSITE" id="PS51186">
    <property type="entry name" value="GNAT"/>
    <property type="match status" value="1"/>
</dbReference>
<dbReference type="PANTHER" id="PTHR39173:SF1">
    <property type="entry name" value="ACETYLTRANSFERASE"/>
    <property type="match status" value="1"/>
</dbReference>
<gene>
    <name evidence="2" type="ORF">GCM10007173_31280</name>
</gene>